<evidence type="ECO:0000313" key="1">
    <source>
        <dbReference type="EMBL" id="KAH6946287.1"/>
    </source>
</evidence>
<proteinExistence type="predicted"/>
<accession>A0ACB7TIZ6</accession>
<evidence type="ECO:0000313" key="2">
    <source>
        <dbReference type="Proteomes" id="UP000821845"/>
    </source>
</evidence>
<reference evidence="1" key="1">
    <citation type="submission" date="2020-05" db="EMBL/GenBank/DDBJ databases">
        <title>Large-scale comparative analyses of tick genomes elucidate their genetic diversity and vector capacities.</title>
        <authorList>
            <person name="Jia N."/>
            <person name="Wang J."/>
            <person name="Shi W."/>
            <person name="Du L."/>
            <person name="Sun Y."/>
            <person name="Zhan W."/>
            <person name="Jiang J."/>
            <person name="Wang Q."/>
            <person name="Zhang B."/>
            <person name="Ji P."/>
            <person name="Sakyi L.B."/>
            <person name="Cui X."/>
            <person name="Yuan T."/>
            <person name="Jiang B."/>
            <person name="Yang W."/>
            <person name="Lam T.T.-Y."/>
            <person name="Chang Q."/>
            <person name="Ding S."/>
            <person name="Wang X."/>
            <person name="Zhu J."/>
            <person name="Ruan X."/>
            <person name="Zhao L."/>
            <person name="Wei J."/>
            <person name="Que T."/>
            <person name="Du C."/>
            <person name="Cheng J."/>
            <person name="Dai P."/>
            <person name="Han X."/>
            <person name="Huang E."/>
            <person name="Gao Y."/>
            <person name="Liu J."/>
            <person name="Shao H."/>
            <person name="Ye R."/>
            <person name="Li L."/>
            <person name="Wei W."/>
            <person name="Wang X."/>
            <person name="Wang C."/>
            <person name="Yang T."/>
            <person name="Huo Q."/>
            <person name="Li W."/>
            <person name="Guo W."/>
            <person name="Chen H."/>
            <person name="Zhou L."/>
            <person name="Ni X."/>
            <person name="Tian J."/>
            <person name="Zhou Y."/>
            <person name="Sheng Y."/>
            <person name="Liu T."/>
            <person name="Pan Y."/>
            <person name="Xia L."/>
            <person name="Li J."/>
            <person name="Zhao F."/>
            <person name="Cao W."/>
        </authorList>
    </citation>
    <scope>NUCLEOTIDE SEQUENCE</scope>
    <source>
        <strain evidence="1">Hyas-2018</strain>
    </source>
</reference>
<name>A0ACB7TIZ6_HYAAI</name>
<keyword evidence="2" id="KW-1185">Reference proteome</keyword>
<sequence>MLDEIHIKPCLDYKGGNICGAAVNSNEVATSVHVFMIQSLLSAFKEVAHILPVKTLQGDDLHVMLKKVILRLEEIGYRVIAVVCDNNSLNRKAMKMFLPKPKLSPVYPHPADPARPLFYVVDAVHLFKCIRNNWLNQKNAGTCFFYPLFELSKNDVRPECKMTASFKHLRDLHKEESGLLLKSGYGLTSKALNPSNLERQDVKLVLQVFNPHVAEALTARSGEVDFQHAAATADFIRVILRWWSIVNVKTPNKGYHHRNVYEEPMADHTDDPKARFLSAFITWLDVWEFYRHDTGVLTQETLSALRLSAQSLLALVKYCVSELHFKYVLLGKVQTDPLESRFGPYRQMAGGQYHISVRQLCETEGRIRLQNALPRMSSDDLKGIEEVHVTDVGTSCSVEVHDADLDQLRAQMPVIGYVGGYCAHAAIKVLKCKSCQGHLVITANEAETEEDSHSLITKLDRGGLKFPSALEEAIIREH</sequence>
<organism evidence="1 2">
    <name type="scientific">Hyalomma asiaticum</name>
    <name type="common">Tick</name>
    <dbReference type="NCBI Taxonomy" id="266040"/>
    <lineage>
        <taxon>Eukaryota</taxon>
        <taxon>Metazoa</taxon>
        <taxon>Ecdysozoa</taxon>
        <taxon>Arthropoda</taxon>
        <taxon>Chelicerata</taxon>
        <taxon>Arachnida</taxon>
        <taxon>Acari</taxon>
        <taxon>Parasitiformes</taxon>
        <taxon>Ixodida</taxon>
        <taxon>Ixodoidea</taxon>
        <taxon>Ixodidae</taxon>
        <taxon>Hyalomminae</taxon>
        <taxon>Hyalomma</taxon>
    </lineage>
</organism>
<protein>
    <submittedName>
        <fullName evidence="1">Uncharacterized protein</fullName>
    </submittedName>
</protein>
<dbReference type="EMBL" id="CM023481">
    <property type="protein sequence ID" value="KAH6946287.1"/>
    <property type="molecule type" value="Genomic_DNA"/>
</dbReference>
<gene>
    <name evidence="1" type="ORF">HPB50_012683</name>
</gene>
<dbReference type="Proteomes" id="UP000821845">
    <property type="component" value="Chromosome 1"/>
</dbReference>
<comment type="caution">
    <text evidence="1">The sequence shown here is derived from an EMBL/GenBank/DDBJ whole genome shotgun (WGS) entry which is preliminary data.</text>
</comment>